<evidence type="ECO:0000256" key="4">
    <source>
        <dbReference type="SAM" id="SignalP"/>
    </source>
</evidence>
<feature type="domain" description="Peptidase S33 tripeptidyl aminopeptidase-like C-terminal" evidence="5">
    <location>
        <begin position="414"/>
        <end position="512"/>
    </location>
</feature>
<feature type="chain" id="PRO_5039685400" evidence="4">
    <location>
        <begin position="19"/>
        <end position="514"/>
    </location>
</feature>
<dbReference type="PANTHER" id="PTHR43248:SF29">
    <property type="entry name" value="TRIPEPTIDYL AMINOPEPTIDASE"/>
    <property type="match status" value="1"/>
</dbReference>
<keyword evidence="2 4" id="KW-0732">Signal</keyword>
<dbReference type="Gene3D" id="3.40.50.1820">
    <property type="entry name" value="alpha/beta hydrolase"/>
    <property type="match status" value="1"/>
</dbReference>
<keyword evidence="7" id="KW-1185">Reference proteome</keyword>
<dbReference type="InterPro" id="IPR029058">
    <property type="entry name" value="AB_hydrolase_fold"/>
</dbReference>
<dbReference type="SUPFAM" id="SSF53474">
    <property type="entry name" value="alpha/beta-Hydrolases"/>
    <property type="match status" value="1"/>
</dbReference>
<keyword evidence="3 6" id="KW-0378">Hydrolase</keyword>
<organism evidence="6 7">
    <name type="scientific">Actinosynnema pretiosum</name>
    <dbReference type="NCBI Taxonomy" id="42197"/>
    <lineage>
        <taxon>Bacteria</taxon>
        <taxon>Bacillati</taxon>
        <taxon>Actinomycetota</taxon>
        <taxon>Actinomycetes</taxon>
        <taxon>Pseudonocardiales</taxon>
        <taxon>Pseudonocardiaceae</taxon>
        <taxon>Actinosynnema</taxon>
    </lineage>
</organism>
<accession>A0A290Z2M0</accession>
<dbReference type="AlphaFoldDB" id="A0A290Z2M0"/>
<dbReference type="RefSeq" id="WP_096492162.1">
    <property type="nucleotide sequence ID" value="NZ_CP023445.1"/>
</dbReference>
<dbReference type="PANTHER" id="PTHR43248">
    <property type="entry name" value="2-SUCCINYL-6-HYDROXY-2,4-CYCLOHEXADIENE-1-CARBOXYLATE SYNTHASE"/>
    <property type="match status" value="1"/>
</dbReference>
<sequence>MPRRRHAALFLVALSALAACSAGPSTRPVIAVRGGGDGQAPPTTTSGTRELPGLEDFGGRIDWSDCTAVTKTRMSDGAPTGGLTYDCARMSARLDAPSRPGRGSLQVELLKVGSGKSALVVLGDPDGDPGTVLAARMAAALPAELLRTFTLIGVDRRGTGSSDGVQCVPGPARLGIVESDPAAASQERLLEHVGRASQECVLDMENQLTALDSWRTAADLEQLRGELGLGHLNAIGVGDGSKVLTTYAARYPSAVGRFVLDGAPDPTLDVMGVAEARAVAAQEAFAAFAADCAVRRCALGSDAEERFTALLEELRATPLRDPAGLDVTAGTATRAVLVGLAERGRWAELADALVAAERGDGAPLARFVAPLVGGTEADPPRLDAGIVTTCNDTSSRVPPERVAALAEDWGSKHPLFGAWHARQLLVCGPFPVPQLDKAPKLEQTPPVLVVSTNADPVTPRAGTERVAQSLPGGVLVGWQGGGHGALVNSACAAGFAKDFLVDGKVPSDNTVCPP</sequence>
<comment type="similarity">
    <text evidence="1">Belongs to the peptidase S33 family.</text>
</comment>
<dbReference type="Proteomes" id="UP000218505">
    <property type="component" value="Chromosome"/>
</dbReference>
<evidence type="ECO:0000259" key="5">
    <source>
        <dbReference type="Pfam" id="PF08386"/>
    </source>
</evidence>
<gene>
    <name evidence="6" type="ORF">CNX65_07830</name>
</gene>
<dbReference type="InterPro" id="IPR051601">
    <property type="entry name" value="Serine_prot/Carboxylest_S33"/>
</dbReference>
<feature type="signal peptide" evidence="4">
    <location>
        <begin position="1"/>
        <end position="18"/>
    </location>
</feature>
<protein>
    <submittedName>
        <fullName evidence="6">Alpha/beta hydrolase</fullName>
    </submittedName>
</protein>
<dbReference type="EMBL" id="CP023445">
    <property type="protein sequence ID" value="ATE53209.1"/>
    <property type="molecule type" value="Genomic_DNA"/>
</dbReference>
<dbReference type="InterPro" id="IPR013595">
    <property type="entry name" value="Pept_S33_TAP-like_C"/>
</dbReference>
<evidence type="ECO:0000313" key="6">
    <source>
        <dbReference type="EMBL" id="ATE53209.1"/>
    </source>
</evidence>
<evidence type="ECO:0000256" key="3">
    <source>
        <dbReference type="ARBA" id="ARBA00022801"/>
    </source>
</evidence>
<proteinExistence type="inferred from homology"/>
<evidence type="ECO:0000256" key="2">
    <source>
        <dbReference type="ARBA" id="ARBA00022729"/>
    </source>
</evidence>
<dbReference type="PROSITE" id="PS51257">
    <property type="entry name" value="PROKAR_LIPOPROTEIN"/>
    <property type="match status" value="1"/>
</dbReference>
<evidence type="ECO:0000313" key="7">
    <source>
        <dbReference type="Proteomes" id="UP000218505"/>
    </source>
</evidence>
<evidence type="ECO:0000256" key="1">
    <source>
        <dbReference type="ARBA" id="ARBA00010088"/>
    </source>
</evidence>
<dbReference type="KEGG" id="apre:CNX65_07830"/>
<name>A0A290Z2M0_9PSEU</name>
<reference evidence="6" key="1">
    <citation type="submission" date="2017-09" db="EMBL/GenBank/DDBJ databases">
        <title>Complete Genome Sequence of ansamitocin-producing Bacterium Actinosynnema pretiosum X47.</title>
        <authorList>
            <person name="Cao G."/>
            <person name="Zong G."/>
            <person name="Zhong C."/>
            <person name="Fu J."/>
        </authorList>
    </citation>
    <scope>NUCLEOTIDE SEQUENCE [LARGE SCALE GENOMIC DNA]</scope>
    <source>
        <strain evidence="6">X47</strain>
    </source>
</reference>
<dbReference type="Pfam" id="PF08386">
    <property type="entry name" value="Abhydrolase_4"/>
    <property type="match status" value="1"/>
</dbReference>
<dbReference type="GO" id="GO:0016787">
    <property type="term" value="F:hydrolase activity"/>
    <property type="evidence" value="ECO:0007669"/>
    <property type="project" value="UniProtKB-KW"/>
</dbReference>